<dbReference type="InterPro" id="IPR050216">
    <property type="entry name" value="LRR_domain-containing"/>
</dbReference>
<keyword evidence="4" id="KW-0175">Coiled coil</keyword>
<dbReference type="InterPro" id="IPR002048">
    <property type="entry name" value="EF_hand_dom"/>
</dbReference>
<keyword evidence="7" id="KW-1185">Reference proteome</keyword>
<dbReference type="InterPro" id="IPR032675">
    <property type="entry name" value="LRR_dom_sf"/>
</dbReference>
<feature type="domain" description="EF-hand" evidence="5">
    <location>
        <begin position="290"/>
        <end position="318"/>
    </location>
</feature>
<dbReference type="AlphaFoldDB" id="A0A8J2X2P9"/>
<dbReference type="PROSITE" id="PS51450">
    <property type="entry name" value="LRR"/>
    <property type="match status" value="3"/>
</dbReference>
<dbReference type="GO" id="GO:0005737">
    <property type="term" value="C:cytoplasm"/>
    <property type="evidence" value="ECO:0007669"/>
    <property type="project" value="TreeGrafter"/>
</dbReference>
<keyword evidence="2" id="KW-0677">Repeat</keyword>
<protein>
    <recommendedName>
        <fullName evidence="5">EF-hand domain-containing protein</fullName>
    </recommendedName>
</protein>
<feature type="domain" description="EF-hand" evidence="5">
    <location>
        <begin position="330"/>
        <end position="365"/>
    </location>
</feature>
<dbReference type="EMBL" id="CAKKNE010000005">
    <property type="protein sequence ID" value="CAH0376360.1"/>
    <property type="molecule type" value="Genomic_DNA"/>
</dbReference>
<evidence type="ECO:0000256" key="2">
    <source>
        <dbReference type="ARBA" id="ARBA00022737"/>
    </source>
</evidence>
<keyword evidence="3" id="KW-0106">Calcium</keyword>
<organism evidence="6 7">
    <name type="scientific">Pelagomonas calceolata</name>
    <dbReference type="NCBI Taxonomy" id="35677"/>
    <lineage>
        <taxon>Eukaryota</taxon>
        <taxon>Sar</taxon>
        <taxon>Stramenopiles</taxon>
        <taxon>Ochrophyta</taxon>
        <taxon>Pelagophyceae</taxon>
        <taxon>Pelagomonadales</taxon>
        <taxon>Pelagomonadaceae</taxon>
        <taxon>Pelagomonas</taxon>
    </lineage>
</organism>
<dbReference type="InterPro" id="IPR001611">
    <property type="entry name" value="Leu-rich_rpt"/>
</dbReference>
<evidence type="ECO:0000256" key="1">
    <source>
        <dbReference type="ARBA" id="ARBA00022614"/>
    </source>
</evidence>
<dbReference type="Gene3D" id="1.10.238.10">
    <property type="entry name" value="EF-hand"/>
    <property type="match status" value="1"/>
</dbReference>
<dbReference type="PANTHER" id="PTHR48051:SF1">
    <property type="entry name" value="RAS SUPPRESSOR PROTEIN 1"/>
    <property type="match status" value="1"/>
</dbReference>
<dbReference type="SMART" id="SM00369">
    <property type="entry name" value="LRR_TYP"/>
    <property type="match status" value="14"/>
</dbReference>
<dbReference type="InterPro" id="IPR011992">
    <property type="entry name" value="EF-hand-dom_pair"/>
</dbReference>
<dbReference type="SMART" id="SM00364">
    <property type="entry name" value="LRR_BAC"/>
    <property type="match status" value="9"/>
</dbReference>
<evidence type="ECO:0000259" key="5">
    <source>
        <dbReference type="PROSITE" id="PS50222"/>
    </source>
</evidence>
<dbReference type="OrthoDB" id="203703at2759"/>
<dbReference type="InterPro" id="IPR003591">
    <property type="entry name" value="Leu-rich_rpt_typical-subtyp"/>
</dbReference>
<dbReference type="Proteomes" id="UP000789595">
    <property type="component" value="Unassembled WGS sequence"/>
</dbReference>
<dbReference type="SMART" id="SM00054">
    <property type="entry name" value="EFh"/>
    <property type="match status" value="4"/>
</dbReference>
<name>A0A8J2X2P9_9STRA</name>
<dbReference type="Pfam" id="PF13499">
    <property type="entry name" value="EF-hand_7"/>
    <property type="match status" value="1"/>
</dbReference>
<dbReference type="SUPFAM" id="SSF52058">
    <property type="entry name" value="L domain-like"/>
    <property type="match status" value="2"/>
</dbReference>
<dbReference type="SUPFAM" id="SSF47473">
    <property type="entry name" value="EF-hand"/>
    <property type="match status" value="1"/>
</dbReference>
<dbReference type="PROSITE" id="PS50222">
    <property type="entry name" value="EF_HAND_2"/>
    <property type="match status" value="2"/>
</dbReference>
<evidence type="ECO:0000313" key="7">
    <source>
        <dbReference type="Proteomes" id="UP000789595"/>
    </source>
</evidence>
<dbReference type="Pfam" id="PF13855">
    <property type="entry name" value="LRR_8"/>
    <property type="match status" value="3"/>
</dbReference>
<dbReference type="PANTHER" id="PTHR48051">
    <property type="match status" value="1"/>
</dbReference>
<keyword evidence="1" id="KW-0433">Leucine-rich repeat</keyword>
<dbReference type="GO" id="GO:0005509">
    <property type="term" value="F:calcium ion binding"/>
    <property type="evidence" value="ECO:0007669"/>
    <property type="project" value="InterPro"/>
</dbReference>
<dbReference type="InterPro" id="IPR018247">
    <property type="entry name" value="EF_Hand_1_Ca_BS"/>
</dbReference>
<reference evidence="6" key="1">
    <citation type="submission" date="2021-11" db="EMBL/GenBank/DDBJ databases">
        <authorList>
            <consortium name="Genoscope - CEA"/>
            <person name="William W."/>
        </authorList>
    </citation>
    <scope>NUCLEOTIDE SEQUENCE</scope>
</reference>
<dbReference type="CDD" id="cd00051">
    <property type="entry name" value="EFh"/>
    <property type="match status" value="1"/>
</dbReference>
<dbReference type="Gene3D" id="3.80.10.10">
    <property type="entry name" value="Ribonuclease Inhibitor"/>
    <property type="match status" value="2"/>
</dbReference>
<sequence length="1203" mass="136180">MDYKKGGGLILSSERAQLVDGLWTIQKYGDFAPGDKRLARVFVTGRVEMRQLGGLFKLSFDGLAVQRLADNPSQSPLKAKVFLTRKKAKKRMADLEETGYSVPISRDLDKNGFVCSGDATLGTFDLTLRNAPDNPLLYRGLCIAKSAQDTPLTEEPAVYGFVRFVDDRPQITTTENVLGLHENEDLMGNKTIMHDGTDSKYKPIQAYTRTALRRARKAWKALELAEEQQIGFDEFKRALDLLDLTLLETRAMRLFEAVDLNQSDQVGITEFEIALMINDSTPDLGLTPNDAFRMFDLDQTGKITKTAFRRVIGALGAGEKLPGKTVDSEERKMAIEAFFDKLDLDRSGEISYTTFRSAWVKLVDVNTELTKRQRKPYSVPRALQMFQFLADILNRAALLTLSAAEEAEEKQSFQRARQHIDRLRVEARTRRDEHRRARQAERERVSLVAAKDIALRNKDRAARLVQEQKLRNKQRAEEKLMKNRLEAEQAAAKRRENAALKAERKKREADRVAMIRMAGADRLDCSRRSYRLLPAELYIGRDAQEGLADLVMLDLGENCLETLPTGFLMWFASLRYLRLTANRLEYLPKDELGDMGQLEVLKVNSNNLIDIPDSIGELSMLRELRVSNNNLRKLPSSIQRVVSIECLSASSNQLVSLPDMSGLQFMRDLCLRGNKLFELPESLPDMVSLTRLDVHNNQIHKLPQNIGDLKKLRVLNISVNRVTTFPDSASGLSGCESFLLQENEILHLGVWAGGWKCASFLDIRGNKIEHVDRSVGSLRNLTVIRLDKNKIEQLSPQIGLAQSLEVLHVSDNILKKLPVELGALALLHTLKLCKNFIFKHLPEQLGLLRSVTDLDISQNMIESLPDTIGGLGELVKLNLAHNRLSTVPETIIHCTRLHELYLSSNHIKRLPMHLGKCTPLRILDLQSNLIVEIPANLACLINLRSLHLGKNLLRALPLDIVYLCETVEKLSLDRNPFTDLPPRWAKFSGCSAHERSLWPSGYNNELAISWVKDHSAFYQAASEEWQMTGPMHVSSRSNLAAYEAAVKKRCGPAWQPHLLSLVRAYYFKARHTGSCPKFNYLTAIESKLRSRARKRIASIRNSRHRVALDAAAEYNTVLTELYHSNLLCRLGKIQDLGQIRRKNRVSRHSKPRKTIALKQAHILKADQDREGRIELEELHAHLWSSFGCPADGEHFFPSGFTRC</sequence>
<feature type="coiled-coil region" evidence="4">
    <location>
        <begin position="470"/>
        <end position="510"/>
    </location>
</feature>
<accession>A0A8J2X2P9</accession>
<evidence type="ECO:0000256" key="4">
    <source>
        <dbReference type="SAM" id="Coils"/>
    </source>
</evidence>
<comment type="caution">
    <text evidence="6">The sequence shown here is derived from an EMBL/GenBank/DDBJ whole genome shotgun (WGS) entry which is preliminary data.</text>
</comment>
<evidence type="ECO:0000313" key="6">
    <source>
        <dbReference type="EMBL" id="CAH0376360.1"/>
    </source>
</evidence>
<evidence type="ECO:0000256" key="3">
    <source>
        <dbReference type="ARBA" id="ARBA00022837"/>
    </source>
</evidence>
<proteinExistence type="predicted"/>
<gene>
    <name evidence="6" type="ORF">PECAL_5P09350</name>
</gene>
<dbReference type="PROSITE" id="PS00018">
    <property type="entry name" value="EF_HAND_1"/>
    <property type="match status" value="2"/>
</dbReference>